<dbReference type="EMBL" id="CAIX01000004">
    <property type="protein sequence ID" value="CCI39959.1"/>
    <property type="molecule type" value="Genomic_DNA"/>
</dbReference>
<comment type="caution">
    <text evidence="2">The sequence shown here is derived from an EMBL/GenBank/DDBJ whole genome shotgun (WGS) entry which is preliminary data.</text>
</comment>
<feature type="compositionally biased region" description="Polar residues" evidence="1">
    <location>
        <begin position="895"/>
        <end position="906"/>
    </location>
</feature>
<feature type="region of interest" description="Disordered" evidence="1">
    <location>
        <begin position="743"/>
        <end position="767"/>
    </location>
</feature>
<sequence>MRSASQGLSIRIEDLSVDVQSKLENVVDNVEKSPKSSNGINLGSVSLEADPLGSIASWYQLSNIISERIEVFAKSIRVRLIVKGQECFKLHLQEFHARTSNSLWQDLKDLTSCLDRSPDRLLKTRFKFISFTCSVFIMDSMQSNTFQAGSQSTNTWLCPLNHHPISIRHTVFENRASKQQSWNVLSDVYDIILDSITCELKLNELIGIYTAFHVLLPWFQDLRLKTHHESDTEAAEALNYDSDNVKDTEDSGFKIATKSEDDLESNLSTFRHQITIRGSLSLNLSFQDDTLGAQNLKWTIDRAVMNFILFLDGSCEIQLTFSEMTIDYEGSERVFTCKPDCDVLSFRQTRRNWVIQCSIQQVKCSIQKKFARVLNKLYHAFQEKEQAASIVCGICGCKIPLETIDIHICTPPDSSEKSVKHRIGSTVFHQLHLKLALHEIEIQLDNFIFSSIYQLMCQDQESQRETTRRFCINASGCTINTELKEFFGEALFVPILPLAFQMLECVISGCNCQARGKDLHLQNDSVLACIPENVFADIRHFVFQSQDLKKGLETYFEIDNLNLRGSFSSGQNVCIHCRSQFTLHVAIERLRIQLDPEGYQFLIQERFKTSWSRFWAVFGKDGISIIGMVMFMLVLRIRVLEYTLLISGDRNASRDARIKSQFRQVEMVADNQQGHMAIQWNTQMRSLLQTPSCRSISKRNVTLAFISARLSKRKNRQHTAAKIIQNMWRRRKMHLSATLKEQHFQRNGSEHPMTETHKQANRSDMRPSRVAVELFDNTASRIEDFAASLNSKNVVEELRRFGNRASVLKGEMTGMAKHGKQSAAKMLGTLSPRSATTTLQQFVSRHSSANGDISLRSGSGILKSSDQRLASMPVHNADSDLNDIKKETIVDSFPSELTPSGTVPSEENSERKQQLSNEESIASLNLPSILRISVQIGGKRLAIPISPNKSIHELCEEIVRRYNEIYTCREAILHVSIQDARGCTFSPSDLVGVIYSTMTSAEKQVWFAHEHNDAVKSYSQVGSLPVTTDDIERSRHQGAKDFIFKSSLPIPLVLALLANDTDEHLRVGMIRHTHSNGSSMDEWPDLVMNASFLSPPHNVLQVSVEWMGETFLLNDLDALMLCIQVLGRHSENKFVGTILRSRLKVDSVLESIGYHSNCDTDANVTLTLTELASFIQDAFGVN</sequence>
<gene>
    <name evidence="2" type="ORF">BN9_007430</name>
</gene>
<reference evidence="2 3" key="1">
    <citation type="submission" date="2012-05" db="EMBL/GenBank/DDBJ databases">
        <title>Recombination and specialization in a pathogen metapopulation.</title>
        <authorList>
            <person name="Gardiner A."/>
            <person name="Kemen E."/>
            <person name="Schultz-Larsen T."/>
            <person name="MacLean D."/>
            <person name="Van Oosterhout C."/>
            <person name="Jones J.D.G."/>
        </authorList>
    </citation>
    <scope>NUCLEOTIDE SEQUENCE [LARGE SCALE GENOMIC DNA]</scope>
    <source>
        <strain evidence="2 3">Ac Nc2</strain>
    </source>
</reference>
<keyword evidence="3" id="KW-1185">Reference proteome</keyword>
<organism evidence="2 3">
    <name type="scientific">Albugo candida</name>
    <dbReference type="NCBI Taxonomy" id="65357"/>
    <lineage>
        <taxon>Eukaryota</taxon>
        <taxon>Sar</taxon>
        <taxon>Stramenopiles</taxon>
        <taxon>Oomycota</taxon>
        <taxon>Peronosporomycetes</taxon>
        <taxon>Albuginales</taxon>
        <taxon>Albuginaceae</taxon>
        <taxon>Albugo</taxon>
    </lineage>
</organism>
<dbReference type="AlphaFoldDB" id="A0A024FZF0"/>
<protein>
    <submittedName>
        <fullName evidence="2">Uncharacterized protein</fullName>
    </submittedName>
</protein>
<evidence type="ECO:0000313" key="2">
    <source>
        <dbReference type="EMBL" id="CCI39959.1"/>
    </source>
</evidence>
<dbReference type="OrthoDB" id="112353at2759"/>
<dbReference type="Proteomes" id="UP000053237">
    <property type="component" value="Unassembled WGS sequence"/>
</dbReference>
<dbReference type="InParanoid" id="A0A024FZF0"/>
<accession>A0A024FZF0</accession>
<evidence type="ECO:0000313" key="3">
    <source>
        <dbReference type="Proteomes" id="UP000053237"/>
    </source>
</evidence>
<name>A0A024FZF0_9STRA</name>
<evidence type="ECO:0000256" key="1">
    <source>
        <dbReference type="SAM" id="MobiDB-lite"/>
    </source>
</evidence>
<proteinExistence type="predicted"/>
<feature type="region of interest" description="Disordered" evidence="1">
    <location>
        <begin position="893"/>
        <end position="918"/>
    </location>
</feature>